<dbReference type="KEGG" id="ftj:FTUN_5966"/>
<dbReference type="NCBIfam" id="TIGR03916">
    <property type="entry name" value="rSAM_link_UDG"/>
    <property type="match status" value="1"/>
</dbReference>
<accession>A0A6M5YY75</accession>
<evidence type="ECO:0000256" key="3">
    <source>
        <dbReference type="ARBA" id="ARBA00022723"/>
    </source>
</evidence>
<keyword evidence="3" id="KW-0479">Metal-binding</keyword>
<dbReference type="InterPro" id="IPR051675">
    <property type="entry name" value="Endo/Exo/Phosphatase_dom_1"/>
</dbReference>
<dbReference type="InterPro" id="IPR023874">
    <property type="entry name" value="DNA_rSAM_put"/>
</dbReference>
<dbReference type="InterPro" id="IPR013785">
    <property type="entry name" value="Aldolase_TIM"/>
</dbReference>
<evidence type="ECO:0000313" key="7">
    <source>
        <dbReference type="Proteomes" id="UP000503447"/>
    </source>
</evidence>
<dbReference type="SUPFAM" id="SSF47781">
    <property type="entry name" value="RuvA domain 2-like"/>
    <property type="match status" value="1"/>
</dbReference>
<proteinExistence type="predicted"/>
<evidence type="ECO:0000256" key="4">
    <source>
        <dbReference type="ARBA" id="ARBA00023004"/>
    </source>
</evidence>
<dbReference type="SFLD" id="SFLDS00029">
    <property type="entry name" value="Radical_SAM"/>
    <property type="match status" value="1"/>
</dbReference>
<dbReference type="AlphaFoldDB" id="A0A6M5YY75"/>
<dbReference type="GO" id="GO:0003824">
    <property type="term" value="F:catalytic activity"/>
    <property type="evidence" value="ECO:0007669"/>
    <property type="project" value="InterPro"/>
</dbReference>
<organism evidence="6 7">
    <name type="scientific">Frigoriglobus tundricola</name>
    <dbReference type="NCBI Taxonomy" id="2774151"/>
    <lineage>
        <taxon>Bacteria</taxon>
        <taxon>Pseudomonadati</taxon>
        <taxon>Planctomycetota</taxon>
        <taxon>Planctomycetia</taxon>
        <taxon>Gemmatales</taxon>
        <taxon>Gemmataceae</taxon>
        <taxon>Frigoriglobus</taxon>
    </lineage>
</organism>
<reference evidence="7" key="1">
    <citation type="submission" date="2020-05" db="EMBL/GenBank/DDBJ databases">
        <title>Frigoriglobus tundricola gen. nov., sp. nov., a psychrotolerant cellulolytic planctomycete of the family Gemmataceae with two divergent copies of 16S rRNA gene.</title>
        <authorList>
            <person name="Kulichevskaya I.S."/>
            <person name="Ivanova A.A."/>
            <person name="Naumoff D.G."/>
            <person name="Beletsky A.V."/>
            <person name="Rijpstra W.I.C."/>
            <person name="Sinninghe Damste J.S."/>
            <person name="Mardanov A.V."/>
            <person name="Ravin N.V."/>
            <person name="Dedysh S.N."/>
        </authorList>
    </citation>
    <scope>NUCLEOTIDE SEQUENCE [LARGE SCALE GENOMIC DNA]</scope>
    <source>
        <strain evidence="7">PL17</strain>
    </source>
</reference>
<comment type="cofactor">
    <cofactor evidence="1">
        <name>[4Fe-4S] cluster</name>
        <dbReference type="ChEBI" id="CHEBI:49883"/>
    </cofactor>
</comment>
<dbReference type="Proteomes" id="UP000503447">
    <property type="component" value="Chromosome"/>
</dbReference>
<keyword evidence="7" id="KW-1185">Reference proteome</keyword>
<name>A0A6M5YY75_9BACT</name>
<dbReference type="EMBL" id="CP053452">
    <property type="protein sequence ID" value="QJW98376.1"/>
    <property type="molecule type" value="Genomic_DNA"/>
</dbReference>
<evidence type="ECO:0000313" key="6">
    <source>
        <dbReference type="EMBL" id="QJW98376.1"/>
    </source>
</evidence>
<protein>
    <submittedName>
        <fullName evidence="6">Biotin synthase related domain containing protein</fullName>
    </submittedName>
</protein>
<dbReference type="SFLD" id="SFLDG01102">
    <property type="entry name" value="Uncharacterised_Radical_SAM_Su"/>
    <property type="match status" value="1"/>
</dbReference>
<dbReference type="RefSeq" id="WP_171473579.1">
    <property type="nucleotide sequence ID" value="NZ_CP053452.2"/>
</dbReference>
<dbReference type="GO" id="GO:0046872">
    <property type="term" value="F:metal ion binding"/>
    <property type="evidence" value="ECO:0007669"/>
    <property type="project" value="UniProtKB-KW"/>
</dbReference>
<evidence type="ECO:0000256" key="5">
    <source>
        <dbReference type="ARBA" id="ARBA00023014"/>
    </source>
</evidence>
<dbReference type="Gene3D" id="3.20.20.70">
    <property type="entry name" value="Aldolase class I"/>
    <property type="match status" value="1"/>
</dbReference>
<dbReference type="InterPro" id="IPR010994">
    <property type="entry name" value="RuvA_2-like"/>
</dbReference>
<dbReference type="InterPro" id="IPR007197">
    <property type="entry name" value="rSAM"/>
</dbReference>
<dbReference type="InterPro" id="IPR058240">
    <property type="entry name" value="rSAM_sf"/>
</dbReference>
<sequence>MDIRRKLEVLADAAKYDASCASSGSKNTRRDSRLGSTEGMGLCHSYTPDGRCVSLLKLLLTNYCVYDCKFCVNRVSSDTPRARFTVAEVIDLTVEFYRRNYIEGLFLSSGIVGSIDGTMEQLVAVARGLREDHRFGGYIHLKLIPGASTELVAEAGRWADRLSANIELPTAQDLQQLAPEKSRPEIVDTMTAVADGIAEHAADKRAGLKVPAFAPAGQSTQMVVGATPTTDGVILGTADELYRTQKLRRVYYSAYSPTPHADARLPALRPPLLREHRLYQADWLLRFYGFEVNEVVAPGANLALDVDPKLAWALANCARFPVDVNTAPRELLLRIPGVGVRNVERILAIRRHHALTVADLRKLHVNWKNAAPFVLTGDHNRVGVISVGTF</sequence>
<gene>
    <name evidence="6" type="ORF">FTUN_5966</name>
</gene>
<dbReference type="PANTHER" id="PTHR21180">
    <property type="entry name" value="ENDONUCLEASE/EXONUCLEASE/PHOSPHATASE FAMILY DOMAIN-CONTAINING PROTEIN 1"/>
    <property type="match status" value="1"/>
</dbReference>
<dbReference type="Gene3D" id="1.10.150.320">
    <property type="entry name" value="Photosystem II 12 kDa extrinsic protein"/>
    <property type="match status" value="1"/>
</dbReference>
<dbReference type="CDD" id="cd01335">
    <property type="entry name" value="Radical_SAM"/>
    <property type="match status" value="1"/>
</dbReference>
<evidence type="ECO:0000256" key="2">
    <source>
        <dbReference type="ARBA" id="ARBA00022691"/>
    </source>
</evidence>
<evidence type="ECO:0000256" key="1">
    <source>
        <dbReference type="ARBA" id="ARBA00001966"/>
    </source>
</evidence>
<dbReference type="PANTHER" id="PTHR21180:SF9">
    <property type="entry name" value="TYPE II SECRETION SYSTEM PROTEIN K"/>
    <property type="match status" value="1"/>
</dbReference>
<keyword evidence="2" id="KW-0949">S-adenosyl-L-methionine</keyword>
<keyword evidence="4" id="KW-0408">Iron</keyword>
<keyword evidence="5" id="KW-0411">Iron-sulfur</keyword>
<dbReference type="SUPFAM" id="SSF102114">
    <property type="entry name" value="Radical SAM enzymes"/>
    <property type="match status" value="1"/>
</dbReference>
<dbReference type="GO" id="GO:0051536">
    <property type="term" value="F:iron-sulfur cluster binding"/>
    <property type="evidence" value="ECO:0007669"/>
    <property type="project" value="UniProtKB-KW"/>
</dbReference>